<evidence type="ECO:0000259" key="1">
    <source>
        <dbReference type="Pfam" id="PF00534"/>
    </source>
</evidence>
<dbReference type="Proteomes" id="UP000729733">
    <property type="component" value="Unassembled WGS sequence"/>
</dbReference>
<dbReference type="Pfam" id="PF13439">
    <property type="entry name" value="Glyco_transf_4"/>
    <property type="match status" value="1"/>
</dbReference>
<dbReference type="RefSeq" id="WP_229641254.1">
    <property type="nucleotide sequence ID" value="NZ_JADWDC010000037.1"/>
</dbReference>
<keyword evidence="4" id="KW-1185">Reference proteome</keyword>
<dbReference type="InterPro" id="IPR001296">
    <property type="entry name" value="Glyco_trans_1"/>
</dbReference>
<dbReference type="GO" id="GO:0016758">
    <property type="term" value="F:hexosyltransferase activity"/>
    <property type="evidence" value="ECO:0007669"/>
    <property type="project" value="TreeGrafter"/>
</dbReference>
<dbReference type="EMBL" id="JADWDC010000037">
    <property type="protein sequence ID" value="MCC0178186.1"/>
    <property type="molecule type" value="Genomic_DNA"/>
</dbReference>
<evidence type="ECO:0000313" key="3">
    <source>
        <dbReference type="EMBL" id="MCC0178186.1"/>
    </source>
</evidence>
<dbReference type="Gene3D" id="3.40.50.2000">
    <property type="entry name" value="Glycogen Phosphorylase B"/>
    <property type="match status" value="2"/>
</dbReference>
<comment type="caution">
    <text evidence="3">The sequence shown here is derived from an EMBL/GenBank/DDBJ whole genome shotgun (WGS) entry which is preliminary data.</text>
</comment>
<dbReference type="Pfam" id="PF00534">
    <property type="entry name" value="Glycos_transf_1"/>
    <property type="match status" value="1"/>
</dbReference>
<dbReference type="SUPFAM" id="SSF53756">
    <property type="entry name" value="UDP-Glycosyltransferase/glycogen phosphorylase"/>
    <property type="match status" value="1"/>
</dbReference>
<dbReference type="PANTHER" id="PTHR45947">
    <property type="entry name" value="SULFOQUINOVOSYL TRANSFERASE SQD2"/>
    <property type="match status" value="1"/>
</dbReference>
<organism evidence="3 4">
    <name type="scientific">Waterburya agarophytonicola KI4</name>
    <dbReference type="NCBI Taxonomy" id="2874699"/>
    <lineage>
        <taxon>Bacteria</taxon>
        <taxon>Bacillati</taxon>
        <taxon>Cyanobacteriota</taxon>
        <taxon>Cyanophyceae</taxon>
        <taxon>Pleurocapsales</taxon>
        <taxon>Hyellaceae</taxon>
        <taxon>Waterburya</taxon>
        <taxon>Waterburya agarophytonicola</taxon>
    </lineage>
</organism>
<evidence type="ECO:0000313" key="4">
    <source>
        <dbReference type="Proteomes" id="UP000729733"/>
    </source>
</evidence>
<dbReference type="AlphaFoldDB" id="A0A964BTY8"/>
<accession>A0A964BTY8</accession>
<dbReference type="InterPro" id="IPR028098">
    <property type="entry name" value="Glyco_trans_4-like_N"/>
</dbReference>
<feature type="domain" description="Glycosyl transferase family 1" evidence="1">
    <location>
        <begin position="205"/>
        <end position="378"/>
    </location>
</feature>
<dbReference type="PANTHER" id="PTHR45947:SF3">
    <property type="entry name" value="SULFOQUINOVOSYL TRANSFERASE SQD2"/>
    <property type="match status" value="1"/>
</dbReference>
<sequence length="422" mass="47962">MQPLQTIALISVHSDPANETGRQNIYVRQVGEALSRMGWQVDMFTRKTEINQEEIVQHNPLCRTIRLTAGAKQFIRQEKLIGCLPQFLQQLLKFQAENNLQYRLIHTNYWLSAWVGMELKKIQSLKHIHTYHSLGAVKYIGEQQLDNLAKSRLEIEKTCLETADLNIATCPQQRDYLRDLVSDRGNIEIIPGGTDIDLFGSISQIKARQKLEIEPDQFNILYVGGFDRDRGVETLVKAISKPQLHSKANIRLTLINDSCKINIIEQKRIEKLVWDAGLDNITTFVSRFSRSQLAVYHAAADVCVVPSHYNPSGMVAMDAMASGTPVIASNLGGLKYVIEDQKNGLLFPSQNSFLLARAIFHLLTKPQLRLRMSVMARERVFELFTWDGVAQQLNEIYLEQIGRQNLELLDKSLSYSIQAIKA</sequence>
<gene>
    <name evidence="3" type="ORF">I4641_14480</name>
</gene>
<proteinExistence type="predicted"/>
<reference evidence="3" key="1">
    <citation type="journal article" date="2021" name="Antonie Van Leeuwenhoek">
        <title>Draft genome and description of Waterburya agarophytonicola gen. nov. sp. nov. (Pleurocapsales, Cyanobacteria): a seaweed symbiont.</title>
        <authorList>
            <person name="Bonthond G."/>
            <person name="Shalygin S."/>
            <person name="Bayer T."/>
            <person name="Weinberger F."/>
        </authorList>
    </citation>
    <scope>NUCLEOTIDE SEQUENCE</scope>
    <source>
        <strain evidence="3">KI4</strain>
    </source>
</reference>
<name>A0A964BTY8_9CYAN</name>
<evidence type="ECO:0000259" key="2">
    <source>
        <dbReference type="Pfam" id="PF13439"/>
    </source>
</evidence>
<dbReference type="InterPro" id="IPR050194">
    <property type="entry name" value="Glycosyltransferase_grp1"/>
</dbReference>
<feature type="domain" description="Glycosyltransferase subfamily 4-like N-terminal" evidence="2">
    <location>
        <begin position="24"/>
        <end position="197"/>
    </location>
</feature>
<protein>
    <submittedName>
        <fullName evidence="3">Glycosyltransferase</fullName>
    </submittedName>
</protein>